<dbReference type="Proteomes" id="UP001169764">
    <property type="component" value="Unassembled WGS sequence"/>
</dbReference>
<dbReference type="InterPro" id="IPR002347">
    <property type="entry name" value="SDR_fam"/>
</dbReference>
<evidence type="ECO:0000313" key="4">
    <source>
        <dbReference type="Proteomes" id="UP001169764"/>
    </source>
</evidence>
<evidence type="ECO:0000313" key="3">
    <source>
        <dbReference type="EMBL" id="MDO6414543.1"/>
    </source>
</evidence>
<evidence type="ECO:0000256" key="1">
    <source>
        <dbReference type="ARBA" id="ARBA00006484"/>
    </source>
</evidence>
<proteinExistence type="inferred from homology"/>
<dbReference type="PRINTS" id="PR00080">
    <property type="entry name" value="SDRFAMILY"/>
</dbReference>
<dbReference type="CDD" id="cd05233">
    <property type="entry name" value="SDR_c"/>
    <property type="match status" value="1"/>
</dbReference>
<dbReference type="PRINTS" id="PR00081">
    <property type="entry name" value="GDHRDH"/>
</dbReference>
<keyword evidence="2" id="KW-0560">Oxidoreductase</keyword>
<dbReference type="InterPro" id="IPR036291">
    <property type="entry name" value="NAD(P)-bd_dom_sf"/>
</dbReference>
<name>A0ABT8Y8A5_9SPHN</name>
<dbReference type="EMBL" id="JAUOTP010000003">
    <property type="protein sequence ID" value="MDO6414543.1"/>
    <property type="molecule type" value="Genomic_DNA"/>
</dbReference>
<comment type="caution">
    <text evidence="3">The sequence shown here is derived from an EMBL/GenBank/DDBJ whole genome shotgun (WGS) entry which is preliminary data.</text>
</comment>
<sequence>MTQAGRLAGKVAIITGASKGTGAVMGKQFAEAGARVMLVARSEEAVKQVAAEIGAGALGLAVDVTREDQVIAMVTRAIEEFGQVDILVSNAVIPGQDKYVWEQTLENWNAVFEICITAPMLAAREVLRQSMMSRKSGSIINVSSTAGYMGMPRKSHYVTAKAAQRALTKVIATEAGPYGIRCNCLVPGGIETDLWKNWGIRMAGEQGISFEEWKDKALSDVPLRTISQPEDIGNLALFLASDESRTITGQSINCDAGSIMVG</sequence>
<reference evidence="3" key="1">
    <citation type="submission" date="2023-07" db="EMBL/GenBank/DDBJ databases">
        <authorList>
            <person name="Kim M."/>
        </authorList>
    </citation>
    <scope>NUCLEOTIDE SEQUENCE</scope>
    <source>
        <strain evidence="3">BIUV-7</strain>
    </source>
</reference>
<comment type="similarity">
    <text evidence="1">Belongs to the short-chain dehydrogenases/reductases (SDR) family.</text>
</comment>
<accession>A0ABT8Y8A5</accession>
<dbReference type="SUPFAM" id="SSF51735">
    <property type="entry name" value="NAD(P)-binding Rossmann-fold domains"/>
    <property type="match status" value="1"/>
</dbReference>
<organism evidence="3 4">
    <name type="scientific">Sphingomonas natans</name>
    <dbReference type="NCBI Taxonomy" id="3063330"/>
    <lineage>
        <taxon>Bacteria</taxon>
        <taxon>Pseudomonadati</taxon>
        <taxon>Pseudomonadota</taxon>
        <taxon>Alphaproteobacteria</taxon>
        <taxon>Sphingomonadales</taxon>
        <taxon>Sphingomonadaceae</taxon>
        <taxon>Sphingomonas</taxon>
    </lineage>
</organism>
<dbReference type="Pfam" id="PF13561">
    <property type="entry name" value="adh_short_C2"/>
    <property type="match status" value="1"/>
</dbReference>
<keyword evidence="4" id="KW-1185">Reference proteome</keyword>
<dbReference type="RefSeq" id="WP_303541790.1">
    <property type="nucleotide sequence ID" value="NZ_JAUOTP010000003.1"/>
</dbReference>
<dbReference type="Gene3D" id="3.40.50.720">
    <property type="entry name" value="NAD(P)-binding Rossmann-like Domain"/>
    <property type="match status" value="1"/>
</dbReference>
<dbReference type="PANTHER" id="PTHR42760:SF133">
    <property type="entry name" value="3-OXOACYL-[ACYL-CARRIER-PROTEIN] REDUCTASE"/>
    <property type="match status" value="1"/>
</dbReference>
<gene>
    <name evidence="3" type="ORF">Q4F19_09140</name>
</gene>
<protein>
    <submittedName>
        <fullName evidence="3">SDR family NAD(P)-dependent oxidoreductase</fullName>
    </submittedName>
</protein>
<evidence type="ECO:0000256" key="2">
    <source>
        <dbReference type="ARBA" id="ARBA00023002"/>
    </source>
</evidence>
<dbReference type="PANTHER" id="PTHR42760">
    <property type="entry name" value="SHORT-CHAIN DEHYDROGENASES/REDUCTASES FAMILY MEMBER"/>
    <property type="match status" value="1"/>
</dbReference>